<proteinExistence type="predicted"/>
<name>A0ABR3FQU6_9AGAR</name>
<evidence type="ECO:0008006" key="3">
    <source>
        <dbReference type="Google" id="ProtNLM"/>
    </source>
</evidence>
<dbReference type="EMBL" id="JBAHYK010000136">
    <property type="protein sequence ID" value="KAL0577810.1"/>
    <property type="molecule type" value="Genomic_DNA"/>
</dbReference>
<protein>
    <recommendedName>
        <fullName evidence="3">F-box domain-containing protein</fullName>
    </recommendedName>
</protein>
<evidence type="ECO:0000313" key="2">
    <source>
        <dbReference type="Proteomes" id="UP001465976"/>
    </source>
</evidence>
<sequence length="467" mass="52381">MATATSRTSVLSLPPELVCQVAGNLSTSSDLKSLRSACSQLSFALEPFLFSHITLDAKQTRVVEDLALNRTRAGRYVRSLDIGSLELGGQDITKDGEAVLAFSQYWASALRSLTSLTSVNWTVTEQDSSWALEQVICNLSPLSTICNIRLYLRGVWTNPVIHPLRQICHFRSLESCSLRVDDNRLLLPIAEGLFDVNCAHLKRLELDGGFDAWTDSERCLTCDTDLSLLFESGVAPQLDVLRLSQFSLRHSSHILAQLGSLKALHLDRCIPYDIWPVLSAANIQLQEVTVDYVDRHLLDYLESYCGLERIRISFNGIQLGSSHSDSVAGRFWMKCLPRHDRTLKSIVIIPKSTGTWCLDSENLAVLRKCVRIEEMTVGINVDDVKVPGLHHDGEVGTEEGDVILQLLELVNCYRDLGTLTVVLKGQRLPWDPEACRIGMERFWVAITHHPEYATRFYNLQAVTRMKL</sequence>
<organism evidence="1 2">
    <name type="scientific">Marasmius crinis-equi</name>
    <dbReference type="NCBI Taxonomy" id="585013"/>
    <lineage>
        <taxon>Eukaryota</taxon>
        <taxon>Fungi</taxon>
        <taxon>Dikarya</taxon>
        <taxon>Basidiomycota</taxon>
        <taxon>Agaricomycotina</taxon>
        <taxon>Agaricomycetes</taxon>
        <taxon>Agaricomycetidae</taxon>
        <taxon>Agaricales</taxon>
        <taxon>Marasmiineae</taxon>
        <taxon>Marasmiaceae</taxon>
        <taxon>Marasmius</taxon>
    </lineage>
</organism>
<comment type="caution">
    <text evidence="1">The sequence shown here is derived from an EMBL/GenBank/DDBJ whole genome shotgun (WGS) entry which is preliminary data.</text>
</comment>
<dbReference type="SUPFAM" id="SSF52047">
    <property type="entry name" value="RNI-like"/>
    <property type="match status" value="1"/>
</dbReference>
<accession>A0ABR3FQU6</accession>
<dbReference type="Gene3D" id="3.80.10.10">
    <property type="entry name" value="Ribonuclease Inhibitor"/>
    <property type="match status" value="1"/>
</dbReference>
<dbReference type="InterPro" id="IPR032675">
    <property type="entry name" value="LRR_dom_sf"/>
</dbReference>
<dbReference type="Proteomes" id="UP001465976">
    <property type="component" value="Unassembled WGS sequence"/>
</dbReference>
<gene>
    <name evidence="1" type="ORF">V5O48_004177</name>
</gene>
<evidence type="ECO:0000313" key="1">
    <source>
        <dbReference type="EMBL" id="KAL0577810.1"/>
    </source>
</evidence>
<reference evidence="1 2" key="1">
    <citation type="submission" date="2024-02" db="EMBL/GenBank/DDBJ databases">
        <title>A draft genome for the cacao thread blight pathogen Marasmius crinis-equi.</title>
        <authorList>
            <person name="Cohen S.P."/>
            <person name="Baruah I.K."/>
            <person name="Amoako-Attah I."/>
            <person name="Bukari Y."/>
            <person name="Meinhardt L.W."/>
            <person name="Bailey B.A."/>
        </authorList>
    </citation>
    <scope>NUCLEOTIDE SEQUENCE [LARGE SCALE GENOMIC DNA]</scope>
    <source>
        <strain evidence="1 2">GH-76</strain>
    </source>
</reference>
<keyword evidence="2" id="KW-1185">Reference proteome</keyword>